<reference evidence="8 9" key="1">
    <citation type="submission" date="2018-10" db="EMBL/GenBank/DDBJ databases">
        <authorList>
            <person name="Li J."/>
        </authorList>
    </citation>
    <scope>NUCLEOTIDE SEQUENCE [LARGE SCALE GENOMIC DNA]</scope>
    <source>
        <strain evidence="8 9">CCTCC AB209002</strain>
    </source>
</reference>
<dbReference type="PROSITE" id="PS51352">
    <property type="entry name" value="THIOREDOXIN_2"/>
    <property type="match status" value="1"/>
</dbReference>
<sequence>MKKSTKINIAVTAAVVAVLAIIVFIAVAKPFSPPQEETAAATPIVAENSHRLDVAEDGKATLVEFLDFECEACGAAYPSVEQIREEYAGEITYVLRYFPIPSHQNSMNAAIAAEAAAQQGELESMYRKLFETQTAWGEQQDSKAGLFRQYAQELGLDMAAYDEAVADPETQARVKFDFDAGVALGVEGTPTFFVNDEMVSVTSSGDIRAALDAALDK</sequence>
<keyword evidence="6" id="KW-0812">Transmembrane</keyword>
<keyword evidence="6" id="KW-0472">Membrane</keyword>
<dbReference type="InterPro" id="IPR013766">
    <property type="entry name" value="Thioredoxin_domain"/>
</dbReference>
<comment type="caution">
    <text evidence="8">The sequence shown here is derived from an EMBL/GenBank/DDBJ whole genome shotgun (WGS) entry which is preliminary data.</text>
</comment>
<protein>
    <submittedName>
        <fullName evidence="8">Disulfide bond formation protein DsbA</fullName>
    </submittedName>
</protein>
<dbReference type="PANTHER" id="PTHR13887:SF14">
    <property type="entry name" value="DISULFIDE BOND FORMATION PROTEIN D"/>
    <property type="match status" value="1"/>
</dbReference>
<keyword evidence="2" id="KW-0732">Signal</keyword>
<dbReference type="GO" id="GO:0016491">
    <property type="term" value="F:oxidoreductase activity"/>
    <property type="evidence" value="ECO:0007669"/>
    <property type="project" value="UniProtKB-KW"/>
</dbReference>
<keyword evidence="4" id="KW-1015">Disulfide bond</keyword>
<evidence type="ECO:0000256" key="1">
    <source>
        <dbReference type="ARBA" id="ARBA00005791"/>
    </source>
</evidence>
<evidence type="ECO:0000313" key="8">
    <source>
        <dbReference type="EMBL" id="RLP68498.1"/>
    </source>
</evidence>
<dbReference type="EMBL" id="RCUV01000020">
    <property type="protein sequence ID" value="RLP68498.1"/>
    <property type="molecule type" value="Genomic_DNA"/>
</dbReference>
<organism evidence="8 9">
    <name type="scientific">Mycetocola manganoxydans</name>
    <dbReference type="NCBI Taxonomy" id="699879"/>
    <lineage>
        <taxon>Bacteria</taxon>
        <taxon>Bacillati</taxon>
        <taxon>Actinomycetota</taxon>
        <taxon>Actinomycetes</taxon>
        <taxon>Micrococcales</taxon>
        <taxon>Microbacteriaceae</taxon>
        <taxon>Mycetocola</taxon>
    </lineage>
</organism>
<dbReference type="PANTHER" id="PTHR13887">
    <property type="entry name" value="GLUTATHIONE S-TRANSFERASE KAPPA"/>
    <property type="match status" value="1"/>
</dbReference>
<proteinExistence type="inferred from homology"/>
<name>A0A3L6ZKW1_9MICO</name>
<dbReference type="Pfam" id="PF13462">
    <property type="entry name" value="Thioredoxin_4"/>
    <property type="match status" value="1"/>
</dbReference>
<evidence type="ECO:0000256" key="4">
    <source>
        <dbReference type="ARBA" id="ARBA00023157"/>
    </source>
</evidence>
<evidence type="ECO:0000256" key="2">
    <source>
        <dbReference type="ARBA" id="ARBA00022729"/>
    </source>
</evidence>
<dbReference type="RefSeq" id="WP_121673855.1">
    <property type="nucleotide sequence ID" value="NZ_BMXM01000012.1"/>
</dbReference>
<dbReference type="OrthoDB" id="117402at2"/>
<feature type="domain" description="Thioredoxin" evidence="7">
    <location>
        <begin position="31"/>
        <end position="216"/>
    </location>
</feature>
<accession>A0A3L6ZKW1</accession>
<dbReference type="Gene3D" id="3.40.30.10">
    <property type="entry name" value="Glutaredoxin"/>
    <property type="match status" value="1"/>
</dbReference>
<dbReference type="InterPro" id="IPR012336">
    <property type="entry name" value="Thioredoxin-like_fold"/>
</dbReference>
<gene>
    <name evidence="8" type="ORF">D9V29_13525</name>
</gene>
<evidence type="ECO:0000256" key="3">
    <source>
        <dbReference type="ARBA" id="ARBA00023002"/>
    </source>
</evidence>
<dbReference type="SUPFAM" id="SSF52833">
    <property type="entry name" value="Thioredoxin-like"/>
    <property type="match status" value="1"/>
</dbReference>
<keyword evidence="9" id="KW-1185">Reference proteome</keyword>
<keyword evidence="3" id="KW-0560">Oxidoreductase</keyword>
<dbReference type="Proteomes" id="UP000270299">
    <property type="component" value="Unassembled WGS sequence"/>
</dbReference>
<dbReference type="AlphaFoldDB" id="A0A3L6ZKW1"/>
<comment type="similarity">
    <text evidence="1">Belongs to the thioredoxin family. DsbA subfamily.</text>
</comment>
<dbReference type="InterPro" id="IPR036249">
    <property type="entry name" value="Thioredoxin-like_sf"/>
</dbReference>
<evidence type="ECO:0000256" key="6">
    <source>
        <dbReference type="SAM" id="Phobius"/>
    </source>
</evidence>
<feature type="transmembrane region" description="Helical" evidence="6">
    <location>
        <begin position="7"/>
        <end position="28"/>
    </location>
</feature>
<evidence type="ECO:0000256" key="5">
    <source>
        <dbReference type="ARBA" id="ARBA00023284"/>
    </source>
</evidence>
<evidence type="ECO:0000259" key="7">
    <source>
        <dbReference type="PROSITE" id="PS51352"/>
    </source>
</evidence>
<evidence type="ECO:0000313" key="9">
    <source>
        <dbReference type="Proteomes" id="UP000270299"/>
    </source>
</evidence>
<keyword evidence="5" id="KW-0676">Redox-active center</keyword>
<keyword evidence="6" id="KW-1133">Transmembrane helix</keyword>